<dbReference type="RefSeq" id="WP_258818695.1">
    <property type="nucleotide sequence ID" value="NZ_JANUGW010000018.1"/>
</dbReference>
<proteinExistence type="predicted"/>
<dbReference type="InterPro" id="IPR019613">
    <property type="entry name" value="DUF4198"/>
</dbReference>
<keyword evidence="1" id="KW-0732">Signal</keyword>
<evidence type="ECO:0000313" key="3">
    <source>
        <dbReference type="Proteomes" id="UP001204151"/>
    </source>
</evidence>
<feature type="signal peptide" evidence="1">
    <location>
        <begin position="1"/>
        <end position="19"/>
    </location>
</feature>
<dbReference type="Proteomes" id="UP001204151">
    <property type="component" value="Unassembled WGS sequence"/>
</dbReference>
<dbReference type="EMBL" id="JANUGW010000018">
    <property type="protein sequence ID" value="MCS0584133.1"/>
    <property type="molecule type" value="Genomic_DNA"/>
</dbReference>
<comment type="caution">
    <text evidence="2">The sequence shown here is derived from an EMBL/GenBank/DDBJ whole genome shotgun (WGS) entry which is preliminary data.</text>
</comment>
<dbReference type="SUPFAM" id="SSF49478">
    <property type="entry name" value="Cna protein B-type domain"/>
    <property type="match status" value="1"/>
</dbReference>
<name>A0ABT1ZW26_9BURK</name>
<organism evidence="2 3">
    <name type="scientific">Massilia pinisoli</name>
    <dbReference type="NCBI Taxonomy" id="1772194"/>
    <lineage>
        <taxon>Bacteria</taxon>
        <taxon>Pseudomonadati</taxon>
        <taxon>Pseudomonadota</taxon>
        <taxon>Betaproteobacteria</taxon>
        <taxon>Burkholderiales</taxon>
        <taxon>Oxalobacteraceae</taxon>
        <taxon>Telluria group</taxon>
        <taxon>Massilia</taxon>
    </lineage>
</organism>
<keyword evidence="3" id="KW-1185">Reference proteome</keyword>
<evidence type="ECO:0000256" key="1">
    <source>
        <dbReference type="SAM" id="SignalP"/>
    </source>
</evidence>
<accession>A0ABT1ZW26</accession>
<feature type="chain" id="PRO_5047056596" evidence="1">
    <location>
        <begin position="20"/>
        <end position="264"/>
    </location>
</feature>
<evidence type="ECO:0000313" key="2">
    <source>
        <dbReference type="EMBL" id="MCS0584133.1"/>
    </source>
</evidence>
<gene>
    <name evidence="2" type="ORF">NX784_21265</name>
</gene>
<reference evidence="2 3" key="1">
    <citation type="submission" date="2022-08" db="EMBL/GenBank/DDBJ databases">
        <title>Reclassification of Massilia species as members of the genera Telluria, Duganella, Pseudoduganella, Mokoshia gen. nov. and Zemynaea gen. nov. using orthogonal and non-orthogonal genome-based approaches.</title>
        <authorList>
            <person name="Bowman J.P."/>
        </authorList>
    </citation>
    <scope>NUCLEOTIDE SEQUENCE [LARGE SCALE GENOMIC DNA]</scope>
    <source>
        <strain evidence="2 3">JCM 31316</strain>
    </source>
</reference>
<protein>
    <submittedName>
        <fullName evidence="2">DUF4198 domain-containing protein</fullName>
    </submittedName>
</protein>
<sequence>MRARLLPVLALCVALSAGAHDFWVNPDRFIVSVGASTQLSMQVGHGDARRSSPIPSRRIVRFAAWTPAGDVLDLKSDGKLAATEAGLHLLVLETDANAQSHLPADRFNAYVRDEGLWPAAAAREQQGTTDRDAIERYRRVAKALVQAGAPGEGSQELATRRLGLPLEIVLARPPADPDDGDTLAAQVLFQGRPLARALVKLTDLDHDAEPVAARATDGDGIVRFHRPPPGNWLLNVVWTTPLSGADGIDFDTIFSSLCFAVPAP</sequence>
<dbReference type="Pfam" id="PF10670">
    <property type="entry name" value="DUF4198"/>
    <property type="match status" value="1"/>
</dbReference>